<sequence length="338" mass="36815">MSDWPPKPQNEVQNSNNKTGQEWQILEKAVLASVEEQRRSRRWGIFFKTLTFLYVLFVLVLLGRGCSVSDGASGTSSSSPHLAVVNIIGTIDSSSKSVNSEDTNKALNRAFEAKSSKAVVLNINSPGGSPVQSDEIWQEIRYLKKQHPDKKVYAVIGDMGASGAYYIASAADEIIVNPSSLVGSIGVIMPNYGITGLAQKLGIEDRTLTSGDNKDILSMTKPVNPAQRAHVQSVLDNVHAHFINAVKEGRGNRLKSNDPAVFSGLFWSGEQAVKLGVADRTGNLQTLMRELKVDNKVDYTIERNPFETILGRMGSEFGQGVAASLSQHLQTEQQAKLQ</sequence>
<dbReference type="Gene3D" id="3.90.226.10">
    <property type="entry name" value="2-enoyl-CoA Hydratase, Chain A, domain 1"/>
    <property type="match status" value="1"/>
</dbReference>
<keyword evidence="4" id="KW-0720">Serine protease</keyword>
<proteinExistence type="inferred from homology"/>
<dbReference type="GO" id="GO:0008236">
    <property type="term" value="F:serine-type peptidase activity"/>
    <property type="evidence" value="ECO:0007669"/>
    <property type="project" value="UniProtKB-KW"/>
</dbReference>
<keyword evidence="3" id="KW-0378">Hydrolase</keyword>
<feature type="transmembrane region" description="Helical" evidence="5">
    <location>
        <begin position="45"/>
        <end position="63"/>
    </location>
</feature>
<accession>A0A1P8EEV6</accession>
<organism evidence="7 8">
    <name type="scientific">Acinetobacter soli</name>
    <dbReference type="NCBI Taxonomy" id="487316"/>
    <lineage>
        <taxon>Bacteria</taxon>
        <taxon>Pseudomonadati</taxon>
        <taxon>Pseudomonadota</taxon>
        <taxon>Gammaproteobacteria</taxon>
        <taxon>Moraxellales</taxon>
        <taxon>Moraxellaceae</taxon>
        <taxon>Acinetobacter</taxon>
    </lineage>
</organism>
<dbReference type="AlphaFoldDB" id="A0A1P8EEV6"/>
<evidence type="ECO:0000256" key="5">
    <source>
        <dbReference type="SAM" id="Phobius"/>
    </source>
</evidence>
<dbReference type="Gene3D" id="6.20.330.10">
    <property type="match status" value="1"/>
</dbReference>
<feature type="domain" description="Peptidase S49" evidence="6">
    <location>
        <begin position="147"/>
        <end position="297"/>
    </location>
</feature>
<dbReference type="KEGG" id="asol:BEN76_01360"/>
<keyword evidence="5" id="KW-0812">Transmembrane</keyword>
<dbReference type="InterPro" id="IPR002142">
    <property type="entry name" value="Peptidase_S49"/>
</dbReference>
<evidence type="ECO:0000256" key="1">
    <source>
        <dbReference type="ARBA" id="ARBA00008683"/>
    </source>
</evidence>
<dbReference type="RefSeq" id="WP_076032022.1">
    <property type="nucleotide sequence ID" value="NZ_CP016896.1"/>
</dbReference>
<dbReference type="InterPro" id="IPR004635">
    <property type="entry name" value="Pept_S49_SppA"/>
</dbReference>
<dbReference type="eggNOG" id="COG0616">
    <property type="taxonomic scope" value="Bacteria"/>
</dbReference>
<keyword evidence="5" id="KW-1133">Transmembrane helix</keyword>
<name>A0A1P8EEV6_9GAMM</name>
<dbReference type="STRING" id="487316.BEN76_01360"/>
<dbReference type="InterPro" id="IPR047272">
    <property type="entry name" value="S49_SppA_C"/>
</dbReference>
<evidence type="ECO:0000256" key="3">
    <source>
        <dbReference type="ARBA" id="ARBA00022801"/>
    </source>
</evidence>
<dbReference type="Proteomes" id="UP000185674">
    <property type="component" value="Chromosome"/>
</dbReference>
<evidence type="ECO:0000259" key="6">
    <source>
        <dbReference type="Pfam" id="PF01343"/>
    </source>
</evidence>
<dbReference type="CDD" id="cd07023">
    <property type="entry name" value="S49_Sppa_N_C"/>
    <property type="match status" value="1"/>
</dbReference>
<keyword evidence="5" id="KW-0472">Membrane</keyword>
<evidence type="ECO:0000313" key="8">
    <source>
        <dbReference type="Proteomes" id="UP000185674"/>
    </source>
</evidence>
<keyword evidence="2" id="KW-0645">Protease</keyword>
<dbReference type="EMBL" id="CP016896">
    <property type="protein sequence ID" value="APV34734.1"/>
    <property type="molecule type" value="Genomic_DNA"/>
</dbReference>
<reference evidence="7 8" key="1">
    <citation type="submission" date="2016-08" db="EMBL/GenBank/DDBJ databases">
        <title>Complete genome sequence of Acinetobacter baylyi strain GFJ2.</title>
        <authorList>
            <person name="Tabata M."/>
            <person name="Kuboki S."/>
            <person name="Gibu N."/>
            <person name="Kinouchi Y."/>
            <person name="Vangnai A."/>
            <person name="Kasai D."/>
            <person name="Fukuda M."/>
        </authorList>
    </citation>
    <scope>NUCLEOTIDE SEQUENCE [LARGE SCALE GENOMIC DNA]</scope>
    <source>
        <strain evidence="7 8">GFJ2</strain>
    </source>
</reference>
<dbReference type="PANTHER" id="PTHR42987:SF8">
    <property type="entry name" value="PROTEINASE"/>
    <property type="match status" value="1"/>
</dbReference>
<dbReference type="GO" id="GO:0006508">
    <property type="term" value="P:proteolysis"/>
    <property type="evidence" value="ECO:0007669"/>
    <property type="project" value="UniProtKB-KW"/>
</dbReference>
<dbReference type="NCBIfam" id="TIGR00706">
    <property type="entry name" value="SppA_dom"/>
    <property type="match status" value="1"/>
</dbReference>
<dbReference type="PANTHER" id="PTHR42987">
    <property type="entry name" value="PEPTIDASE S49"/>
    <property type="match status" value="1"/>
</dbReference>
<comment type="similarity">
    <text evidence="1">Belongs to the peptidase S49 family.</text>
</comment>
<evidence type="ECO:0000313" key="7">
    <source>
        <dbReference type="EMBL" id="APV34734.1"/>
    </source>
</evidence>
<dbReference type="InterPro" id="IPR029045">
    <property type="entry name" value="ClpP/crotonase-like_dom_sf"/>
</dbReference>
<gene>
    <name evidence="7" type="ORF">BEN76_01360</name>
</gene>
<evidence type="ECO:0000256" key="4">
    <source>
        <dbReference type="ARBA" id="ARBA00022825"/>
    </source>
</evidence>
<dbReference type="Pfam" id="PF01343">
    <property type="entry name" value="Peptidase_S49"/>
    <property type="match status" value="1"/>
</dbReference>
<protein>
    <submittedName>
        <fullName evidence="7">S49 family peptidase</fullName>
    </submittedName>
</protein>
<dbReference type="SUPFAM" id="SSF52096">
    <property type="entry name" value="ClpP/crotonase"/>
    <property type="match status" value="1"/>
</dbReference>
<evidence type="ECO:0000256" key="2">
    <source>
        <dbReference type="ARBA" id="ARBA00022670"/>
    </source>
</evidence>